<dbReference type="EMBL" id="BPVZ01000008">
    <property type="protein sequence ID" value="GKU94430.1"/>
    <property type="molecule type" value="Genomic_DNA"/>
</dbReference>
<feature type="domain" description="Reverse transcriptase zinc-binding" evidence="1">
    <location>
        <begin position="123"/>
        <end position="213"/>
    </location>
</feature>
<accession>A0AAV5I5Z5</accession>
<dbReference type="InterPro" id="IPR026960">
    <property type="entry name" value="RVT-Znf"/>
</dbReference>
<dbReference type="AlphaFoldDB" id="A0AAV5I5Z5"/>
<evidence type="ECO:0000259" key="1">
    <source>
        <dbReference type="Pfam" id="PF13966"/>
    </source>
</evidence>
<sequence length="253" mass="30162">MGVEVEDDWKERMAYKLCCKEEEFPFKYLGIPIGGNHRKLAMWQPLVDSFKRKLASWKGKKKDCYQLGTEYNGTWKWNLTWRKTLFQWEEDAAMEIYRTIEDVKISPGRLDKWEWIHSKDGQYSTTTAYSVLTKERRGLDGAKIFKRVWNPIFPSKIATFNWKVVLDRIPMKLNLFKRGIIKDMREGKCTLCEVQDEDTNHLFLNCKIARWLWSACARWWGITITIDNDCWKTFENFGAWSKDPRTIEGWDCI</sequence>
<gene>
    <name evidence="2" type="ORF">SLEP1_g7926</name>
</gene>
<name>A0AAV5I5Z5_9ROSI</name>
<dbReference type="PANTHER" id="PTHR33116">
    <property type="entry name" value="REVERSE TRANSCRIPTASE ZINC-BINDING DOMAIN-CONTAINING PROTEIN-RELATED-RELATED"/>
    <property type="match status" value="1"/>
</dbReference>
<proteinExistence type="predicted"/>
<evidence type="ECO:0000313" key="3">
    <source>
        <dbReference type="Proteomes" id="UP001054252"/>
    </source>
</evidence>
<dbReference type="PANTHER" id="PTHR33116:SF78">
    <property type="entry name" value="OS12G0587133 PROTEIN"/>
    <property type="match status" value="1"/>
</dbReference>
<protein>
    <recommendedName>
        <fullName evidence="1">Reverse transcriptase zinc-binding domain-containing protein</fullName>
    </recommendedName>
</protein>
<keyword evidence="3" id="KW-1185">Reference proteome</keyword>
<evidence type="ECO:0000313" key="2">
    <source>
        <dbReference type="EMBL" id="GKU94430.1"/>
    </source>
</evidence>
<reference evidence="2 3" key="1">
    <citation type="journal article" date="2021" name="Commun. Biol.">
        <title>The genome of Shorea leprosula (Dipterocarpaceae) highlights the ecological relevance of drought in aseasonal tropical rainforests.</title>
        <authorList>
            <person name="Ng K.K.S."/>
            <person name="Kobayashi M.J."/>
            <person name="Fawcett J.A."/>
            <person name="Hatakeyama M."/>
            <person name="Paape T."/>
            <person name="Ng C.H."/>
            <person name="Ang C.C."/>
            <person name="Tnah L.H."/>
            <person name="Lee C.T."/>
            <person name="Nishiyama T."/>
            <person name="Sese J."/>
            <person name="O'Brien M.J."/>
            <person name="Copetti D."/>
            <person name="Mohd Noor M.I."/>
            <person name="Ong R.C."/>
            <person name="Putra M."/>
            <person name="Sireger I.Z."/>
            <person name="Indrioko S."/>
            <person name="Kosugi Y."/>
            <person name="Izuno A."/>
            <person name="Isagi Y."/>
            <person name="Lee S.L."/>
            <person name="Shimizu K.K."/>
        </authorList>
    </citation>
    <scope>NUCLEOTIDE SEQUENCE [LARGE SCALE GENOMIC DNA]</scope>
    <source>
        <strain evidence="2">214</strain>
    </source>
</reference>
<dbReference type="Proteomes" id="UP001054252">
    <property type="component" value="Unassembled WGS sequence"/>
</dbReference>
<comment type="caution">
    <text evidence="2">The sequence shown here is derived from an EMBL/GenBank/DDBJ whole genome shotgun (WGS) entry which is preliminary data.</text>
</comment>
<dbReference type="Pfam" id="PF13966">
    <property type="entry name" value="zf-RVT"/>
    <property type="match status" value="1"/>
</dbReference>
<organism evidence="2 3">
    <name type="scientific">Rubroshorea leprosula</name>
    <dbReference type="NCBI Taxonomy" id="152421"/>
    <lineage>
        <taxon>Eukaryota</taxon>
        <taxon>Viridiplantae</taxon>
        <taxon>Streptophyta</taxon>
        <taxon>Embryophyta</taxon>
        <taxon>Tracheophyta</taxon>
        <taxon>Spermatophyta</taxon>
        <taxon>Magnoliopsida</taxon>
        <taxon>eudicotyledons</taxon>
        <taxon>Gunneridae</taxon>
        <taxon>Pentapetalae</taxon>
        <taxon>rosids</taxon>
        <taxon>malvids</taxon>
        <taxon>Malvales</taxon>
        <taxon>Dipterocarpaceae</taxon>
        <taxon>Rubroshorea</taxon>
    </lineage>
</organism>